<feature type="compositionally biased region" description="Low complexity" evidence="1">
    <location>
        <begin position="112"/>
        <end position="127"/>
    </location>
</feature>
<gene>
    <name evidence="2" type="ORF">CJ030_MR0G006687</name>
</gene>
<protein>
    <submittedName>
        <fullName evidence="2">Uncharacterized protein</fullName>
    </submittedName>
</protein>
<sequence length="134" mass="14624">MELKVGGASMVFPKRVLRLFRARNRKDARRSNVLETIVDRASGGGVVTCIEEGGAVRVKITVKKQDLEQVLEVIRVGKSKAHPPKSITRSPSSAEQRLILLRKKHLLGSAIAAKESSSSSWSPALQSIPEELQA</sequence>
<name>A0A6A1UK64_9ROSI</name>
<dbReference type="AlphaFoldDB" id="A0A6A1UK64"/>
<feature type="region of interest" description="Disordered" evidence="1">
    <location>
        <begin position="112"/>
        <end position="134"/>
    </location>
</feature>
<comment type="caution">
    <text evidence="2">The sequence shown here is derived from an EMBL/GenBank/DDBJ whole genome shotgun (WGS) entry which is preliminary data.</text>
</comment>
<reference evidence="2 3" key="1">
    <citation type="journal article" date="2019" name="Plant Biotechnol. J.">
        <title>The red bayberry genome and genetic basis of sex determination.</title>
        <authorList>
            <person name="Jia H.M."/>
            <person name="Jia H.J."/>
            <person name="Cai Q.L."/>
            <person name="Wang Y."/>
            <person name="Zhao H.B."/>
            <person name="Yang W.F."/>
            <person name="Wang G.Y."/>
            <person name="Li Y.H."/>
            <person name="Zhan D.L."/>
            <person name="Shen Y.T."/>
            <person name="Niu Q.F."/>
            <person name="Chang L."/>
            <person name="Qiu J."/>
            <person name="Zhao L."/>
            <person name="Xie H.B."/>
            <person name="Fu W.Y."/>
            <person name="Jin J."/>
            <person name="Li X.W."/>
            <person name="Jiao Y."/>
            <person name="Zhou C.C."/>
            <person name="Tu T."/>
            <person name="Chai C.Y."/>
            <person name="Gao J.L."/>
            <person name="Fan L.J."/>
            <person name="van de Weg E."/>
            <person name="Wang J.Y."/>
            <person name="Gao Z.S."/>
        </authorList>
    </citation>
    <scope>NUCLEOTIDE SEQUENCE [LARGE SCALE GENOMIC DNA]</scope>
    <source>
        <tissue evidence="2">Leaves</tissue>
    </source>
</reference>
<evidence type="ECO:0000313" key="2">
    <source>
        <dbReference type="EMBL" id="KAB1200659.1"/>
    </source>
</evidence>
<dbReference type="Proteomes" id="UP000516437">
    <property type="component" value="Unassembled WGS sequence"/>
</dbReference>
<evidence type="ECO:0000313" key="3">
    <source>
        <dbReference type="Proteomes" id="UP000516437"/>
    </source>
</evidence>
<organism evidence="2 3">
    <name type="scientific">Morella rubra</name>
    <name type="common">Chinese bayberry</name>
    <dbReference type="NCBI Taxonomy" id="262757"/>
    <lineage>
        <taxon>Eukaryota</taxon>
        <taxon>Viridiplantae</taxon>
        <taxon>Streptophyta</taxon>
        <taxon>Embryophyta</taxon>
        <taxon>Tracheophyta</taxon>
        <taxon>Spermatophyta</taxon>
        <taxon>Magnoliopsida</taxon>
        <taxon>eudicotyledons</taxon>
        <taxon>Gunneridae</taxon>
        <taxon>Pentapetalae</taxon>
        <taxon>rosids</taxon>
        <taxon>fabids</taxon>
        <taxon>Fagales</taxon>
        <taxon>Myricaceae</taxon>
        <taxon>Morella</taxon>
    </lineage>
</organism>
<dbReference type="OrthoDB" id="1304043at2759"/>
<dbReference type="EMBL" id="RXIC02000138">
    <property type="protein sequence ID" value="KAB1200659.1"/>
    <property type="molecule type" value="Genomic_DNA"/>
</dbReference>
<proteinExistence type="predicted"/>
<accession>A0A6A1UK64</accession>
<evidence type="ECO:0000256" key="1">
    <source>
        <dbReference type="SAM" id="MobiDB-lite"/>
    </source>
</evidence>
<keyword evidence="3" id="KW-1185">Reference proteome</keyword>